<keyword evidence="2" id="KW-1133">Transmembrane helix</keyword>
<feature type="transmembrane region" description="Helical" evidence="2">
    <location>
        <begin position="291"/>
        <end position="315"/>
    </location>
</feature>
<feature type="transmembrane region" description="Helical" evidence="2">
    <location>
        <begin position="213"/>
        <end position="229"/>
    </location>
</feature>
<evidence type="ECO:0000256" key="1">
    <source>
        <dbReference type="SAM" id="MobiDB-lite"/>
    </source>
</evidence>
<feature type="region of interest" description="Disordered" evidence="1">
    <location>
        <begin position="63"/>
        <end position="93"/>
    </location>
</feature>
<feature type="compositionally biased region" description="Pro residues" evidence="1">
    <location>
        <begin position="418"/>
        <end position="428"/>
    </location>
</feature>
<feature type="transmembrane region" description="Helical" evidence="2">
    <location>
        <begin position="249"/>
        <end position="270"/>
    </location>
</feature>
<gene>
    <name evidence="3" type="ORF">ACFFTR_05540</name>
</gene>
<dbReference type="RefSeq" id="WP_223100863.1">
    <property type="nucleotide sequence ID" value="NZ_CP061913.1"/>
</dbReference>
<keyword evidence="2" id="KW-0812">Transmembrane</keyword>
<reference evidence="3 4" key="1">
    <citation type="submission" date="2024-09" db="EMBL/GenBank/DDBJ databases">
        <authorList>
            <person name="Sun Q."/>
            <person name="Mori K."/>
        </authorList>
    </citation>
    <scope>NUCLEOTIDE SEQUENCE [LARGE SCALE GENOMIC DNA]</scope>
    <source>
        <strain evidence="3 4">JCM 3307</strain>
    </source>
</reference>
<name>A0ABV5M161_9ACTN</name>
<feature type="transmembrane region" description="Helical" evidence="2">
    <location>
        <begin position="105"/>
        <end position="123"/>
    </location>
</feature>
<sequence>MRRVPVGWQEARAMAYDDSRFRGEPGFREEPDFRSGGVPEDAPTLGVVNQSVYTPGSFPVSPAYGSPAADEPVGRRRAPTTQQLGDVFDDPEHGEPGRDRFAVHALWELVLLLTGGALLYLLRDASPAALRGAELHALLLSGAAFGLITVAMGLSLRAGAPNLAVGPVALAAALFFAANSNRGLLTTALITGLVALGAGVVIAVVVVGFHVPGWAASLGGALALIAWIADQPDAKLVAGAYDPHGHALWWAIGVAGLAIGGGALGLVRPLRRSLGRFRPVRDPADRRGGGAAAFTGFAIAGSAVLAAAAGVLVALTDRGVAAAGATASFGGFTVSVLALGAALAGGTSAFGRRGGVLGTALAVVVVTLLLRYTQAEGWKLQPAALAAGAIGIGLVVTRLVETFGRPRTAREIAEDAPWTPPSITPPQPEPEDNWSPPSSRTGGWTPGAYDNTAYDSTGYGNTGYGNTGNDTPRGSDRGWGVEERWGTR</sequence>
<feature type="region of interest" description="Disordered" evidence="1">
    <location>
        <begin position="21"/>
        <end position="41"/>
    </location>
</feature>
<evidence type="ECO:0000256" key="2">
    <source>
        <dbReference type="SAM" id="Phobius"/>
    </source>
</evidence>
<comment type="caution">
    <text evidence="3">The sequence shown here is derived from an EMBL/GenBank/DDBJ whole genome shotgun (WGS) entry which is preliminary data.</text>
</comment>
<organism evidence="3 4">
    <name type="scientific">Dactylosporangium vinaceum</name>
    <dbReference type="NCBI Taxonomy" id="53362"/>
    <lineage>
        <taxon>Bacteria</taxon>
        <taxon>Bacillati</taxon>
        <taxon>Actinomycetota</taxon>
        <taxon>Actinomycetes</taxon>
        <taxon>Micromonosporales</taxon>
        <taxon>Micromonosporaceae</taxon>
        <taxon>Dactylosporangium</taxon>
    </lineage>
</organism>
<feature type="transmembrane region" description="Helical" evidence="2">
    <location>
        <begin position="380"/>
        <end position="400"/>
    </location>
</feature>
<protein>
    <submittedName>
        <fullName evidence="3">ABC transporter permease</fullName>
    </submittedName>
</protein>
<feature type="transmembrane region" description="Helical" evidence="2">
    <location>
        <begin position="135"/>
        <end position="154"/>
    </location>
</feature>
<evidence type="ECO:0000313" key="4">
    <source>
        <dbReference type="Proteomes" id="UP001589608"/>
    </source>
</evidence>
<keyword evidence="2" id="KW-0472">Membrane</keyword>
<dbReference type="Proteomes" id="UP001589608">
    <property type="component" value="Unassembled WGS sequence"/>
</dbReference>
<accession>A0ABV5M161</accession>
<evidence type="ECO:0000313" key="3">
    <source>
        <dbReference type="EMBL" id="MFB9442547.1"/>
    </source>
</evidence>
<dbReference type="EMBL" id="JBHMCA010000014">
    <property type="protein sequence ID" value="MFB9442547.1"/>
    <property type="molecule type" value="Genomic_DNA"/>
</dbReference>
<keyword evidence="4" id="KW-1185">Reference proteome</keyword>
<feature type="region of interest" description="Disordered" evidence="1">
    <location>
        <begin position="410"/>
        <end position="488"/>
    </location>
</feature>
<feature type="transmembrane region" description="Helical" evidence="2">
    <location>
        <begin position="321"/>
        <end position="344"/>
    </location>
</feature>
<feature type="transmembrane region" description="Helical" evidence="2">
    <location>
        <begin position="356"/>
        <end position="374"/>
    </location>
</feature>
<feature type="compositionally biased region" description="Basic and acidic residues" evidence="1">
    <location>
        <begin position="21"/>
        <end position="33"/>
    </location>
</feature>
<feature type="compositionally biased region" description="Basic and acidic residues" evidence="1">
    <location>
        <begin position="473"/>
        <end position="488"/>
    </location>
</feature>
<feature type="transmembrane region" description="Helical" evidence="2">
    <location>
        <begin position="184"/>
        <end position="206"/>
    </location>
</feature>
<feature type="transmembrane region" description="Helical" evidence="2">
    <location>
        <begin position="161"/>
        <end position="178"/>
    </location>
</feature>
<proteinExistence type="predicted"/>